<dbReference type="InterPro" id="IPR004044">
    <property type="entry name" value="KH_dom_type_2"/>
</dbReference>
<evidence type="ECO:0000259" key="11">
    <source>
        <dbReference type="PROSITE" id="PS50823"/>
    </source>
</evidence>
<dbReference type="InterPro" id="IPR005225">
    <property type="entry name" value="Small_GTP-bd"/>
</dbReference>
<evidence type="ECO:0000256" key="6">
    <source>
        <dbReference type="ARBA" id="ARBA00022884"/>
    </source>
</evidence>
<dbReference type="GO" id="GO:0070181">
    <property type="term" value="F:small ribosomal subunit rRNA binding"/>
    <property type="evidence" value="ECO:0007669"/>
    <property type="project" value="UniProtKB-UniRule"/>
</dbReference>
<dbReference type="Gene3D" id="3.30.300.20">
    <property type="match status" value="1"/>
</dbReference>
<feature type="region of interest" description="G5" evidence="9">
    <location>
        <begin position="147"/>
        <end position="149"/>
    </location>
</feature>
<dbReference type="PROSITE" id="PS51713">
    <property type="entry name" value="G_ERA"/>
    <property type="match status" value="1"/>
</dbReference>
<dbReference type="InterPro" id="IPR006073">
    <property type="entry name" value="GTP-bd"/>
</dbReference>
<evidence type="ECO:0000256" key="1">
    <source>
        <dbReference type="ARBA" id="ARBA00007921"/>
    </source>
</evidence>
<dbReference type="AlphaFoldDB" id="A0A1Y1RY13"/>
<dbReference type="Gene3D" id="3.40.50.300">
    <property type="entry name" value="P-loop containing nucleotide triphosphate hydrolases"/>
    <property type="match status" value="1"/>
</dbReference>
<comment type="similarity">
    <text evidence="1 8 9 10">Belongs to the TRAFAC class TrmE-Era-EngA-EngB-Septin-like GTPase superfamily. Era GTPase family.</text>
</comment>
<keyword evidence="8" id="KW-0472">Membrane</keyword>
<comment type="caution">
    <text evidence="13">The sequence shown here is derived from an EMBL/GenBank/DDBJ whole genome shotgun (WGS) entry which is preliminary data.</text>
</comment>
<dbReference type="PRINTS" id="PR00326">
    <property type="entry name" value="GTP1OBG"/>
</dbReference>
<evidence type="ECO:0000256" key="2">
    <source>
        <dbReference type="ARBA" id="ARBA00020484"/>
    </source>
</evidence>
<dbReference type="STRING" id="1963862.B4O97_09235"/>
<protein>
    <recommendedName>
        <fullName evidence="2 8">GTPase Era</fullName>
    </recommendedName>
</protein>
<keyword evidence="5 8" id="KW-0547">Nucleotide-binding</keyword>
<organism evidence="13 14">
    <name type="scientific">Marispirochaeta aestuarii</name>
    <dbReference type="NCBI Taxonomy" id="1963862"/>
    <lineage>
        <taxon>Bacteria</taxon>
        <taxon>Pseudomonadati</taxon>
        <taxon>Spirochaetota</taxon>
        <taxon>Spirochaetia</taxon>
        <taxon>Spirochaetales</taxon>
        <taxon>Spirochaetaceae</taxon>
        <taxon>Marispirochaeta</taxon>
    </lineage>
</organism>
<dbReference type="RefSeq" id="WP_083050269.1">
    <property type="nucleotide sequence ID" value="NZ_MWQY01000009.1"/>
</dbReference>
<dbReference type="Pfam" id="PF07650">
    <property type="entry name" value="KH_2"/>
    <property type="match status" value="1"/>
</dbReference>
<comment type="function">
    <text evidence="8">An essential GTPase that binds both GDP and GTP, with rapid nucleotide exchange. Plays a role in 16S rRNA processing and 30S ribosomal subunit biogenesis and possibly also in cell cycle regulation and energy metabolism.</text>
</comment>
<dbReference type="CDD" id="cd22534">
    <property type="entry name" value="KH-II_Era"/>
    <property type="match status" value="1"/>
</dbReference>
<evidence type="ECO:0000256" key="9">
    <source>
        <dbReference type="PROSITE-ProRule" id="PRU01050"/>
    </source>
</evidence>
<dbReference type="PROSITE" id="PS50823">
    <property type="entry name" value="KH_TYPE_2"/>
    <property type="match status" value="1"/>
</dbReference>
<feature type="region of interest" description="G1" evidence="9">
    <location>
        <begin position="10"/>
        <end position="17"/>
    </location>
</feature>
<accession>A0A1Y1RY13</accession>
<reference evidence="13 14" key="1">
    <citation type="submission" date="2017-03" db="EMBL/GenBank/DDBJ databases">
        <title>Draft Genome sequence of Marispirochaeta sp. strain JC444.</title>
        <authorList>
            <person name="Shivani Y."/>
            <person name="Subhash Y."/>
            <person name="Sasikala C."/>
            <person name="Ramana C."/>
        </authorList>
    </citation>
    <scope>NUCLEOTIDE SEQUENCE [LARGE SCALE GENOMIC DNA]</scope>
    <source>
        <strain evidence="13 14">JC444</strain>
    </source>
</reference>
<dbReference type="NCBIfam" id="NF000908">
    <property type="entry name" value="PRK00089.1"/>
    <property type="match status" value="1"/>
</dbReference>
<feature type="binding site" evidence="8">
    <location>
        <begin position="57"/>
        <end position="61"/>
    </location>
    <ligand>
        <name>GTP</name>
        <dbReference type="ChEBI" id="CHEBI:37565"/>
    </ligand>
</feature>
<evidence type="ECO:0000256" key="5">
    <source>
        <dbReference type="ARBA" id="ARBA00022741"/>
    </source>
</evidence>
<dbReference type="SUPFAM" id="SSF54814">
    <property type="entry name" value="Prokaryotic type KH domain (KH-domain type II)"/>
    <property type="match status" value="1"/>
</dbReference>
<dbReference type="GO" id="GO:0003924">
    <property type="term" value="F:GTPase activity"/>
    <property type="evidence" value="ECO:0007669"/>
    <property type="project" value="UniProtKB-UniRule"/>
</dbReference>
<feature type="binding site" evidence="8">
    <location>
        <begin position="119"/>
        <end position="122"/>
    </location>
    <ligand>
        <name>GTP</name>
        <dbReference type="ChEBI" id="CHEBI:37565"/>
    </ligand>
</feature>
<comment type="subcellular location">
    <subcellularLocation>
        <location evidence="8">Cytoplasm</location>
    </subcellularLocation>
    <subcellularLocation>
        <location evidence="8">Cell membrane</location>
        <topology evidence="8">Peripheral membrane protein</topology>
    </subcellularLocation>
</comment>
<dbReference type="GO" id="GO:0000028">
    <property type="term" value="P:ribosomal small subunit assembly"/>
    <property type="evidence" value="ECO:0007669"/>
    <property type="project" value="TreeGrafter"/>
</dbReference>
<feature type="domain" description="Era-type G" evidence="12">
    <location>
        <begin position="2"/>
        <end position="168"/>
    </location>
</feature>
<feature type="binding site" evidence="8">
    <location>
        <begin position="10"/>
        <end position="17"/>
    </location>
    <ligand>
        <name>GTP</name>
        <dbReference type="ChEBI" id="CHEBI:37565"/>
    </ligand>
</feature>
<feature type="region of interest" description="G4" evidence="9">
    <location>
        <begin position="119"/>
        <end position="122"/>
    </location>
</feature>
<dbReference type="InterPro" id="IPR009019">
    <property type="entry name" value="KH_sf_prok-type"/>
</dbReference>
<dbReference type="NCBIfam" id="TIGR00436">
    <property type="entry name" value="era"/>
    <property type="match status" value="1"/>
</dbReference>
<keyword evidence="8" id="KW-0963">Cytoplasm</keyword>
<dbReference type="EMBL" id="MWQY01000009">
    <property type="protein sequence ID" value="ORC35347.1"/>
    <property type="molecule type" value="Genomic_DNA"/>
</dbReference>
<dbReference type="InterPro" id="IPR030388">
    <property type="entry name" value="G_ERA_dom"/>
</dbReference>
<dbReference type="GO" id="GO:0005525">
    <property type="term" value="F:GTP binding"/>
    <property type="evidence" value="ECO:0007669"/>
    <property type="project" value="UniProtKB-UniRule"/>
</dbReference>
<feature type="domain" description="KH type-2" evidence="11">
    <location>
        <begin position="199"/>
        <end position="284"/>
    </location>
</feature>
<dbReference type="OrthoDB" id="9805918at2"/>
<name>A0A1Y1RY13_9SPIO</name>
<evidence type="ECO:0000256" key="3">
    <source>
        <dbReference type="ARBA" id="ARBA00022475"/>
    </source>
</evidence>
<dbReference type="InterPro" id="IPR027417">
    <property type="entry name" value="P-loop_NTPase"/>
</dbReference>
<keyword evidence="7 8" id="KW-0342">GTP-binding</keyword>
<evidence type="ECO:0000259" key="12">
    <source>
        <dbReference type="PROSITE" id="PS51713"/>
    </source>
</evidence>
<dbReference type="HAMAP" id="MF_00367">
    <property type="entry name" value="GTPase_Era"/>
    <property type="match status" value="1"/>
</dbReference>
<dbReference type="Proteomes" id="UP000192343">
    <property type="component" value="Unassembled WGS sequence"/>
</dbReference>
<feature type="region of interest" description="G2" evidence="9">
    <location>
        <begin position="36"/>
        <end position="40"/>
    </location>
</feature>
<dbReference type="PANTHER" id="PTHR42698">
    <property type="entry name" value="GTPASE ERA"/>
    <property type="match status" value="1"/>
</dbReference>
<dbReference type="InterPro" id="IPR005662">
    <property type="entry name" value="GTPase_Era-like"/>
</dbReference>
<gene>
    <name evidence="8" type="primary">era</name>
    <name evidence="13" type="ORF">B4O97_09235</name>
</gene>
<keyword evidence="4" id="KW-0997">Cell inner membrane</keyword>
<dbReference type="Pfam" id="PF01926">
    <property type="entry name" value="MMR_HSR1"/>
    <property type="match status" value="1"/>
</dbReference>
<sequence length="298" mass="33663">MKAAFAAIIGRPSVGKSTLLNTLCGNKVSIVAPSPQTTRNTIRGIHSDERGQIVFLDTPGFHDSEKKMNRYLKENALSALQEIDLVVYMIDPTRPAGVEEKTLMALLAPRNRTTIAVINKSDLPGARIEQISELLRSELDPAELLVLSARTGEGTEKLLEVLYSHAPEGEPFYPPEYYTDQEPGFRASEIIREWAVNRVSQEVPHAIYVEIADMEEREVQTSAGETRYKLWIRAFLVVERESQKGILVGKKGKLISEIRKGARKDLEKIFPHRVELDLRVKVNPKWRNKDPLLKRLLS</sequence>
<dbReference type="CDD" id="cd04163">
    <property type="entry name" value="Era"/>
    <property type="match status" value="1"/>
</dbReference>
<evidence type="ECO:0000256" key="4">
    <source>
        <dbReference type="ARBA" id="ARBA00022519"/>
    </source>
</evidence>
<dbReference type="PANTHER" id="PTHR42698:SF1">
    <property type="entry name" value="GTPASE ERA, MITOCHONDRIAL"/>
    <property type="match status" value="1"/>
</dbReference>
<keyword evidence="6 8" id="KW-0694">RNA-binding</keyword>
<keyword evidence="14" id="KW-1185">Reference proteome</keyword>
<proteinExistence type="inferred from homology"/>
<dbReference type="SUPFAM" id="SSF52540">
    <property type="entry name" value="P-loop containing nucleoside triphosphate hydrolases"/>
    <property type="match status" value="1"/>
</dbReference>
<feature type="region of interest" description="G3" evidence="9">
    <location>
        <begin position="57"/>
        <end position="60"/>
    </location>
</feature>
<keyword evidence="8" id="KW-0699">rRNA-binding</keyword>
<evidence type="ECO:0000313" key="13">
    <source>
        <dbReference type="EMBL" id="ORC35347.1"/>
    </source>
</evidence>
<keyword evidence="8" id="KW-0690">Ribosome biogenesis</keyword>
<dbReference type="InterPro" id="IPR015946">
    <property type="entry name" value="KH_dom-like_a/b"/>
</dbReference>
<evidence type="ECO:0000256" key="8">
    <source>
        <dbReference type="HAMAP-Rule" id="MF_00367"/>
    </source>
</evidence>
<dbReference type="GO" id="GO:0005886">
    <property type="term" value="C:plasma membrane"/>
    <property type="evidence" value="ECO:0007669"/>
    <property type="project" value="UniProtKB-SubCell"/>
</dbReference>
<evidence type="ECO:0000313" key="14">
    <source>
        <dbReference type="Proteomes" id="UP000192343"/>
    </source>
</evidence>
<dbReference type="GO" id="GO:0043024">
    <property type="term" value="F:ribosomal small subunit binding"/>
    <property type="evidence" value="ECO:0007669"/>
    <property type="project" value="TreeGrafter"/>
</dbReference>
<dbReference type="GO" id="GO:0005829">
    <property type="term" value="C:cytosol"/>
    <property type="evidence" value="ECO:0007669"/>
    <property type="project" value="TreeGrafter"/>
</dbReference>
<dbReference type="NCBIfam" id="TIGR00231">
    <property type="entry name" value="small_GTP"/>
    <property type="match status" value="1"/>
</dbReference>
<evidence type="ECO:0000256" key="7">
    <source>
        <dbReference type="ARBA" id="ARBA00023134"/>
    </source>
</evidence>
<keyword evidence="3 8" id="KW-1003">Cell membrane</keyword>
<evidence type="ECO:0000256" key="10">
    <source>
        <dbReference type="RuleBase" id="RU003761"/>
    </source>
</evidence>
<comment type="subunit">
    <text evidence="8">Monomer.</text>
</comment>